<organism evidence="6 7">
    <name type="scientific">Meloidogyne graminicola</name>
    <dbReference type="NCBI Taxonomy" id="189291"/>
    <lineage>
        <taxon>Eukaryota</taxon>
        <taxon>Metazoa</taxon>
        <taxon>Ecdysozoa</taxon>
        <taxon>Nematoda</taxon>
        <taxon>Chromadorea</taxon>
        <taxon>Rhabditida</taxon>
        <taxon>Tylenchina</taxon>
        <taxon>Tylenchomorpha</taxon>
        <taxon>Tylenchoidea</taxon>
        <taxon>Meloidogynidae</taxon>
        <taxon>Meloidogyninae</taxon>
        <taxon>Meloidogyne</taxon>
    </lineage>
</organism>
<dbReference type="GO" id="GO:0046872">
    <property type="term" value="F:metal ion binding"/>
    <property type="evidence" value="ECO:0007669"/>
    <property type="project" value="UniProtKB-KW"/>
</dbReference>
<feature type="compositionally biased region" description="Polar residues" evidence="4">
    <location>
        <begin position="411"/>
        <end position="421"/>
    </location>
</feature>
<keyword evidence="7" id="KW-1185">Reference proteome</keyword>
<reference evidence="6" key="1">
    <citation type="journal article" date="2020" name="Ecol. Evol.">
        <title>Genome structure and content of the rice root-knot nematode (Meloidogyne graminicola).</title>
        <authorList>
            <person name="Phan N.T."/>
            <person name="Danchin E.G.J."/>
            <person name="Klopp C."/>
            <person name="Perfus-Barbeoch L."/>
            <person name="Kozlowski D.K."/>
            <person name="Koutsovoulos G.D."/>
            <person name="Lopez-Roques C."/>
            <person name="Bouchez O."/>
            <person name="Zahm M."/>
            <person name="Besnard G."/>
            <person name="Bellafiore S."/>
        </authorList>
    </citation>
    <scope>NUCLEOTIDE SEQUENCE</scope>
    <source>
        <strain evidence="6">VN-18</strain>
    </source>
</reference>
<feature type="region of interest" description="Disordered" evidence="4">
    <location>
        <begin position="573"/>
        <end position="593"/>
    </location>
</feature>
<feature type="compositionally biased region" description="Basic and acidic residues" evidence="4">
    <location>
        <begin position="422"/>
        <end position="433"/>
    </location>
</feature>
<keyword evidence="3" id="KW-0408">Iron</keyword>
<feature type="compositionally biased region" description="Polar residues" evidence="4">
    <location>
        <begin position="500"/>
        <end position="511"/>
    </location>
</feature>
<evidence type="ECO:0000256" key="1">
    <source>
        <dbReference type="ARBA" id="ARBA00022617"/>
    </source>
</evidence>
<dbReference type="SUPFAM" id="SSF46458">
    <property type="entry name" value="Globin-like"/>
    <property type="match status" value="1"/>
</dbReference>
<feature type="region of interest" description="Disordered" evidence="4">
    <location>
        <begin position="458"/>
        <end position="478"/>
    </location>
</feature>
<sequence length="1009" mass="113490">MHKIFDWFRGEKIPSYEENHNNQWSSKRWKSSEKLKKFPLTRQKPGRNSGSEFIRYFDVVASASTSSPANLATFGLTNGQSNIRNGGIDFTKDNSVTDFSPHRNSSKKVPNSSEKNNKMEYSCEDVNKKMSRNHIKSSFLSASMKNRKSFMQKKLGNDAATTEDIPDLHILCGNALDKKSKSANEMSHLKKPGLLQRIRQRLSSRNRSSHKEKELAMDHDDYNVTSRLKHEELRMDNIAKNRTQQLEKSQQKQQYDLTLSEAKGRCSSFDYFSATASPTDQTLLSVDRETYDTARRESSMKTSSLGIQEAHRKPCEEEEKRFATAAEARAYLRKQIASEHGVAKVRFEGEIEEEEAAFDADDEISNRLTTSSTINESIYQLQRPNSSMSTSGTGPHKQRESIYFTVVQQPLSNHPSPTSTLPHEKGSITSKNDSKMNKYIGELSSLTGDAYVHENIDAKSKDQKAKHQSSSFIQRSKSHQLLTSNKLIPSTSELLHDDTNSQNSNDSTHMVQGSEPGSVKMGRRQLRFVIPQVLFFKLKKLMLNYLNPYVYLIYYVYYLVSICSAEERSSTAEPLETNAQHPTSTIDNKINNQQNPSAFFSEATTSDATTILSPLLPQMFGGVNVAPEAEDELKRALSEMDRRELTLAQRRQSNLDVVHQASGRRTSTTLIPLTSAQIHLIRSLWRQVYLSKGPTVIGSQISHRLFFKEPQIREQFRRCPLPHQYVNHDSFSKAHCRHISELIDQNTYIVERLDDLESVGAMLERIGRSHARISGGQLSSKLWNSVAETFIDCTLEWGDRRARSETVRKAWALIIAFMIERIKYGHLEERRQITAIRSTIASLERFTVGGEGSGSPSNVSASPTPISTPLASQRKQNASGNEITNNDGSHLPIPICPIRRVSASTTLIRGTKTTTPTSASMKPQHYLANRDNSNSVIANTLASIASPTTSRRKIATTAAPMTRSSKVQQSPTKMLPKTMMTTRSGNGRSSSDVQERAEKRVDNAKQTNV</sequence>
<evidence type="ECO:0000256" key="4">
    <source>
        <dbReference type="SAM" id="MobiDB-lite"/>
    </source>
</evidence>
<feature type="compositionally biased region" description="Polar residues" evidence="4">
    <location>
        <begin position="577"/>
        <end position="593"/>
    </location>
</feature>
<dbReference type="GO" id="GO:0019825">
    <property type="term" value="F:oxygen binding"/>
    <property type="evidence" value="ECO:0007669"/>
    <property type="project" value="InterPro"/>
</dbReference>
<dbReference type="PANTHER" id="PTHR46458">
    <property type="entry name" value="BLR2807 PROTEIN"/>
    <property type="match status" value="1"/>
</dbReference>
<dbReference type="AlphaFoldDB" id="A0A8S9ZEB5"/>
<proteinExistence type="predicted"/>
<dbReference type="PANTHER" id="PTHR46458:SF7">
    <property type="entry name" value="GLOBIN DOMAIN-CONTAINING PROTEIN"/>
    <property type="match status" value="1"/>
</dbReference>
<gene>
    <name evidence="6" type="ORF">Mgra_00008975</name>
</gene>
<name>A0A8S9ZEB5_9BILA</name>
<feature type="compositionally biased region" description="Basic residues" evidence="4">
    <location>
        <begin position="198"/>
        <end position="208"/>
    </location>
</feature>
<dbReference type="EMBL" id="JABEBT010000131">
    <property type="protein sequence ID" value="KAF7630766.1"/>
    <property type="molecule type" value="Genomic_DNA"/>
</dbReference>
<accession>A0A8S9ZEB5</accession>
<keyword evidence="2" id="KW-0479">Metal-binding</keyword>
<evidence type="ECO:0000259" key="5">
    <source>
        <dbReference type="PROSITE" id="PS01033"/>
    </source>
</evidence>
<feature type="region of interest" description="Disordered" evidence="4">
    <location>
        <begin position="93"/>
        <end position="119"/>
    </location>
</feature>
<dbReference type="InterPro" id="IPR012292">
    <property type="entry name" value="Globin/Proto"/>
</dbReference>
<feature type="compositionally biased region" description="Low complexity" evidence="4">
    <location>
        <begin position="971"/>
        <end position="982"/>
    </location>
</feature>
<feature type="compositionally biased region" description="Polar residues" evidence="4">
    <location>
        <begin position="854"/>
        <end position="888"/>
    </location>
</feature>
<feature type="region of interest" description="Disordered" evidence="4">
    <location>
        <begin position="847"/>
        <end position="894"/>
    </location>
</feature>
<evidence type="ECO:0000256" key="2">
    <source>
        <dbReference type="ARBA" id="ARBA00022723"/>
    </source>
</evidence>
<feature type="domain" description="Globin" evidence="5">
    <location>
        <begin position="672"/>
        <end position="827"/>
    </location>
</feature>
<keyword evidence="1" id="KW-0349">Heme</keyword>
<feature type="region of interest" description="Disordered" evidence="4">
    <location>
        <begin position="184"/>
        <end position="216"/>
    </location>
</feature>
<dbReference type="Gene3D" id="1.10.490.10">
    <property type="entry name" value="Globins"/>
    <property type="match status" value="1"/>
</dbReference>
<dbReference type="InterPro" id="IPR050532">
    <property type="entry name" value="Globin-like_OT"/>
</dbReference>
<protein>
    <submittedName>
        <fullName evidence="6">GLOBIN domain-containing protein</fullName>
    </submittedName>
</protein>
<dbReference type="Proteomes" id="UP000605970">
    <property type="component" value="Unassembled WGS sequence"/>
</dbReference>
<dbReference type="GO" id="GO:0020037">
    <property type="term" value="F:heme binding"/>
    <property type="evidence" value="ECO:0007669"/>
    <property type="project" value="InterPro"/>
</dbReference>
<dbReference type="InterPro" id="IPR044399">
    <property type="entry name" value="Mb-like_M"/>
</dbReference>
<feature type="region of interest" description="Disordered" evidence="4">
    <location>
        <begin position="948"/>
        <end position="1009"/>
    </location>
</feature>
<feature type="compositionally biased region" description="Polar residues" evidence="4">
    <location>
        <begin position="468"/>
        <end position="478"/>
    </location>
</feature>
<feature type="compositionally biased region" description="Basic and acidic residues" evidence="4">
    <location>
        <begin position="993"/>
        <end position="1003"/>
    </location>
</feature>
<dbReference type="OrthoDB" id="5792418at2759"/>
<dbReference type="CDD" id="cd01040">
    <property type="entry name" value="Mb-like"/>
    <property type="match status" value="1"/>
</dbReference>
<evidence type="ECO:0000313" key="6">
    <source>
        <dbReference type="EMBL" id="KAF7630766.1"/>
    </source>
</evidence>
<feature type="region of interest" description="Disordered" evidence="4">
    <location>
        <begin position="494"/>
        <end position="518"/>
    </location>
</feature>
<evidence type="ECO:0000256" key="3">
    <source>
        <dbReference type="ARBA" id="ARBA00023004"/>
    </source>
</evidence>
<feature type="region of interest" description="Disordered" evidence="4">
    <location>
        <begin position="294"/>
        <end position="313"/>
    </location>
</feature>
<dbReference type="PROSITE" id="PS01033">
    <property type="entry name" value="GLOBIN"/>
    <property type="match status" value="1"/>
</dbReference>
<dbReference type="InterPro" id="IPR009050">
    <property type="entry name" value="Globin-like_sf"/>
</dbReference>
<evidence type="ECO:0000313" key="7">
    <source>
        <dbReference type="Proteomes" id="UP000605970"/>
    </source>
</evidence>
<comment type="caution">
    <text evidence="6">The sequence shown here is derived from an EMBL/GenBank/DDBJ whole genome shotgun (WGS) entry which is preliminary data.</text>
</comment>
<feature type="compositionally biased region" description="Polar residues" evidence="4">
    <location>
        <begin position="983"/>
        <end position="992"/>
    </location>
</feature>
<feature type="region of interest" description="Disordered" evidence="4">
    <location>
        <begin position="411"/>
        <end position="433"/>
    </location>
</feature>
<dbReference type="InterPro" id="IPR000971">
    <property type="entry name" value="Globin"/>
</dbReference>